<comment type="caution">
    <text evidence="1">The sequence shown here is derived from an EMBL/GenBank/DDBJ whole genome shotgun (WGS) entry which is preliminary data.</text>
</comment>
<reference evidence="1 2" key="1">
    <citation type="submission" date="2020-08" db="EMBL/GenBank/DDBJ databases">
        <title>Genomic Encyclopedia of Type Strains, Phase IV (KMG-V): Genome sequencing to study the core and pangenomes of soil and plant-associated prokaryotes.</title>
        <authorList>
            <person name="Whitman W."/>
        </authorList>
    </citation>
    <scope>NUCLEOTIDE SEQUENCE [LARGE SCALE GENOMIC DNA]</scope>
    <source>
        <strain evidence="1 2">SEMIA 414</strain>
    </source>
</reference>
<evidence type="ECO:0000313" key="1">
    <source>
        <dbReference type="EMBL" id="MBB4441627.1"/>
    </source>
</evidence>
<accession>A0A7W6UNT2</accession>
<evidence type="ECO:0000313" key="2">
    <source>
        <dbReference type="Proteomes" id="UP000533724"/>
    </source>
</evidence>
<name>A0A7W6UNT2_9HYPH</name>
<dbReference type="AlphaFoldDB" id="A0A7W6UNT2"/>
<organism evidence="1 2">
    <name type="scientific">Rhizobium esperanzae</name>
    <dbReference type="NCBI Taxonomy" id="1967781"/>
    <lineage>
        <taxon>Bacteria</taxon>
        <taxon>Pseudomonadati</taxon>
        <taxon>Pseudomonadota</taxon>
        <taxon>Alphaproteobacteria</taxon>
        <taxon>Hyphomicrobiales</taxon>
        <taxon>Rhizobiaceae</taxon>
        <taxon>Rhizobium/Agrobacterium group</taxon>
        <taxon>Rhizobium</taxon>
    </lineage>
</organism>
<proteinExistence type="predicted"/>
<dbReference type="EMBL" id="JACIHI010000012">
    <property type="protein sequence ID" value="MBB4441627.1"/>
    <property type="molecule type" value="Genomic_DNA"/>
</dbReference>
<gene>
    <name evidence="1" type="ORF">GGE15_004916</name>
</gene>
<protein>
    <submittedName>
        <fullName evidence="1">Uncharacterized protein</fullName>
    </submittedName>
</protein>
<dbReference type="Proteomes" id="UP000533724">
    <property type="component" value="Unassembled WGS sequence"/>
</dbReference>
<sequence length="186" mass="21153">MSSVFHRWHHNGAKPTHAILSNLFVSSRVIARQHDAVLISFYLFHFEVHSSLFVKSLILERIVVVNERTPSVPGFFQEYRTRWQERLTRAAPPQWTGQSLNWAGRGGNSTLALADLLAPAQTSPERSLATTCHLHLSMQFYFMTMSLAIDCANTRGVKTIMARILNRMLMAVPLPWGPCQRQRPTP</sequence>